<feature type="chain" id="PRO_5039260321" description="Pollen Ole e 1 allergen and extensin family protein" evidence="2">
    <location>
        <begin position="21"/>
        <end position="298"/>
    </location>
</feature>
<name>A0A9D5DDE3_9LILI</name>
<keyword evidence="2" id="KW-0732">Signal</keyword>
<reference evidence="3" key="2">
    <citation type="journal article" date="2022" name="Hortic Res">
        <title>The genome of Dioscorea zingiberensis sheds light on the biosynthesis, origin and evolution of the medicinally important diosgenin saponins.</title>
        <authorList>
            <person name="Li Y."/>
            <person name="Tan C."/>
            <person name="Li Z."/>
            <person name="Guo J."/>
            <person name="Li S."/>
            <person name="Chen X."/>
            <person name="Wang C."/>
            <person name="Dai X."/>
            <person name="Yang H."/>
            <person name="Song W."/>
            <person name="Hou L."/>
            <person name="Xu J."/>
            <person name="Tong Z."/>
            <person name="Xu A."/>
            <person name="Yuan X."/>
            <person name="Wang W."/>
            <person name="Yang Q."/>
            <person name="Chen L."/>
            <person name="Sun Z."/>
            <person name="Wang K."/>
            <person name="Pan B."/>
            <person name="Chen J."/>
            <person name="Bao Y."/>
            <person name="Liu F."/>
            <person name="Qi X."/>
            <person name="Gang D.R."/>
            <person name="Wen J."/>
            <person name="Li J."/>
        </authorList>
    </citation>
    <scope>NUCLEOTIDE SEQUENCE</scope>
    <source>
        <strain evidence="3">Dzin_1.0</strain>
    </source>
</reference>
<evidence type="ECO:0000313" key="4">
    <source>
        <dbReference type="Proteomes" id="UP001085076"/>
    </source>
</evidence>
<proteinExistence type="predicted"/>
<protein>
    <recommendedName>
        <fullName evidence="5">Pollen Ole e 1 allergen and extensin family protein</fullName>
    </recommendedName>
</protein>
<feature type="compositionally biased region" description="Pro residues" evidence="1">
    <location>
        <begin position="269"/>
        <end position="279"/>
    </location>
</feature>
<dbReference type="Proteomes" id="UP001085076">
    <property type="component" value="Miscellaneous, Linkage group lg01"/>
</dbReference>
<evidence type="ECO:0008006" key="5">
    <source>
        <dbReference type="Google" id="ProtNLM"/>
    </source>
</evidence>
<dbReference type="OrthoDB" id="1588785at2759"/>
<feature type="signal peptide" evidence="2">
    <location>
        <begin position="1"/>
        <end position="20"/>
    </location>
</feature>
<reference evidence="3" key="1">
    <citation type="submission" date="2021-03" db="EMBL/GenBank/DDBJ databases">
        <authorList>
            <person name="Li Z."/>
            <person name="Yang C."/>
        </authorList>
    </citation>
    <scope>NUCLEOTIDE SEQUENCE</scope>
    <source>
        <strain evidence="3">Dzin_1.0</strain>
        <tissue evidence="3">Leaf</tissue>
    </source>
</reference>
<evidence type="ECO:0000256" key="2">
    <source>
        <dbReference type="SAM" id="SignalP"/>
    </source>
</evidence>
<evidence type="ECO:0000256" key="1">
    <source>
        <dbReference type="SAM" id="MobiDB-lite"/>
    </source>
</evidence>
<gene>
    <name evidence="3" type="ORF">J5N97_007136</name>
</gene>
<dbReference type="PANTHER" id="PTHR46995:SF6">
    <property type="entry name" value="POLLEN OLE E 1 ALLERGEN AND EXTENSIN FAMILY PROTEIN"/>
    <property type="match status" value="1"/>
</dbReference>
<dbReference type="EMBL" id="JAGGNH010000001">
    <property type="protein sequence ID" value="KAJ0988780.1"/>
    <property type="molecule type" value="Genomic_DNA"/>
</dbReference>
<feature type="region of interest" description="Disordered" evidence="1">
    <location>
        <begin position="269"/>
        <end position="298"/>
    </location>
</feature>
<dbReference type="PANTHER" id="PTHR46995">
    <property type="entry name" value="OS09G0508200 PROTEIN"/>
    <property type="match status" value="1"/>
</dbReference>
<comment type="caution">
    <text evidence="3">The sequence shown here is derived from an EMBL/GenBank/DDBJ whole genome shotgun (WGS) entry which is preliminary data.</text>
</comment>
<organism evidence="3 4">
    <name type="scientific">Dioscorea zingiberensis</name>
    <dbReference type="NCBI Taxonomy" id="325984"/>
    <lineage>
        <taxon>Eukaryota</taxon>
        <taxon>Viridiplantae</taxon>
        <taxon>Streptophyta</taxon>
        <taxon>Embryophyta</taxon>
        <taxon>Tracheophyta</taxon>
        <taxon>Spermatophyta</taxon>
        <taxon>Magnoliopsida</taxon>
        <taxon>Liliopsida</taxon>
        <taxon>Dioscoreales</taxon>
        <taxon>Dioscoreaceae</taxon>
        <taxon>Dioscorea</taxon>
    </lineage>
</organism>
<keyword evidence="4" id="KW-1185">Reference proteome</keyword>
<dbReference type="AlphaFoldDB" id="A0A9D5DDE3"/>
<sequence>MNLEIILLFTLLTSLLFTNSLSIESHSKPLSNITVIGTVFCDACSSNNFSKHSYFLQGVKVLVDCNFRVNSTSKEEISIRVIRSTDEHGVYRLDIPPVDGFECREGKQMESFCHASLVESSSSSFCNLPNLRSSTEHVAMKCREGRACLYNLNALSFRPEKKDSNLCGTNEDSKSTGLNVSLFFWPPSFPFPLPFSPPSFPFPLPFSPPSAPSFPLPLPFSPPSPPPFPFPVPPLLPPLSPLPSLFSPPPPPPPILPFPFPPLPPLFPSPPMPSPPPPSFSLRDPRTWFQPPSPPNHP</sequence>
<evidence type="ECO:0000313" key="3">
    <source>
        <dbReference type="EMBL" id="KAJ0988780.1"/>
    </source>
</evidence>
<dbReference type="Pfam" id="PF01190">
    <property type="entry name" value="Pollen_Ole_e_1"/>
    <property type="match status" value="1"/>
</dbReference>
<accession>A0A9D5DDE3</accession>